<dbReference type="RefSeq" id="WP_207682984.1">
    <property type="nucleotide sequence ID" value="NZ_CP061800.1"/>
</dbReference>
<dbReference type="EMBL" id="CP061800">
    <property type="protein sequence ID" value="QTA88039.1"/>
    <property type="molecule type" value="Genomic_DNA"/>
</dbReference>
<dbReference type="InterPro" id="IPR051469">
    <property type="entry name" value="FliN/MopA/SpaO"/>
</dbReference>
<dbReference type="InterPro" id="IPR007597">
    <property type="entry name" value="CheC"/>
</dbReference>
<reference evidence="3" key="1">
    <citation type="journal article" date="2021" name="Microb. Physiol.">
        <title>Proteogenomic Insights into the Physiology of Marine, Sulfate-Reducing, Filamentous Desulfonema limicola and Desulfonema magnum.</title>
        <authorList>
            <person name="Schnaars V."/>
            <person name="Wohlbrand L."/>
            <person name="Scheve S."/>
            <person name="Hinrichs C."/>
            <person name="Reinhardt R."/>
            <person name="Rabus R."/>
        </authorList>
    </citation>
    <scope>NUCLEOTIDE SEQUENCE</scope>
    <source>
        <strain evidence="3">4be13</strain>
    </source>
</reference>
<dbReference type="AlphaFoldDB" id="A0A975BLR6"/>
<dbReference type="PANTHER" id="PTHR43484:SF1">
    <property type="entry name" value="FLAGELLAR MOTOR SWITCH PROTEIN FLIN"/>
    <property type="match status" value="1"/>
</dbReference>
<dbReference type="Gene3D" id="3.40.1550.10">
    <property type="entry name" value="CheC-like"/>
    <property type="match status" value="1"/>
</dbReference>
<evidence type="ECO:0000259" key="2">
    <source>
        <dbReference type="Pfam" id="PF04509"/>
    </source>
</evidence>
<dbReference type="Pfam" id="PF04509">
    <property type="entry name" value="CheC"/>
    <property type="match status" value="1"/>
</dbReference>
<organism evidence="3 4">
    <name type="scientific">Desulfonema magnum</name>
    <dbReference type="NCBI Taxonomy" id="45655"/>
    <lineage>
        <taxon>Bacteria</taxon>
        <taxon>Pseudomonadati</taxon>
        <taxon>Thermodesulfobacteriota</taxon>
        <taxon>Desulfobacteria</taxon>
        <taxon>Desulfobacterales</taxon>
        <taxon>Desulfococcaceae</taxon>
        <taxon>Desulfonema</taxon>
    </lineage>
</organism>
<dbReference type="CDD" id="cd17910">
    <property type="entry name" value="CheC_ClassII"/>
    <property type="match status" value="1"/>
</dbReference>
<keyword evidence="1" id="KW-0145">Chemotaxis</keyword>
<evidence type="ECO:0000313" key="3">
    <source>
        <dbReference type="EMBL" id="QTA88039.1"/>
    </source>
</evidence>
<evidence type="ECO:0000313" key="4">
    <source>
        <dbReference type="Proteomes" id="UP000663722"/>
    </source>
</evidence>
<dbReference type="GO" id="GO:0016787">
    <property type="term" value="F:hydrolase activity"/>
    <property type="evidence" value="ECO:0007669"/>
    <property type="project" value="InterPro"/>
</dbReference>
<evidence type="ECO:0000256" key="1">
    <source>
        <dbReference type="ARBA" id="ARBA00022500"/>
    </source>
</evidence>
<proteinExistence type="predicted"/>
<dbReference type="KEGG" id="dmm:dnm_040790"/>
<accession>A0A975BLR6</accession>
<keyword evidence="4" id="KW-1185">Reference proteome</keyword>
<name>A0A975BLR6_9BACT</name>
<dbReference type="PANTHER" id="PTHR43484">
    <property type="match status" value="1"/>
</dbReference>
<protein>
    <submittedName>
        <fullName evidence="3">Chemotaxis protein CheC domain-containing protein</fullName>
    </submittedName>
</protein>
<gene>
    <name evidence="3" type="ORF">dnm_040790</name>
</gene>
<dbReference type="SUPFAM" id="SSF103039">
    <property type="entry name" value="CheC-like"/>
    <property type="match status" value="1"/>
</dbReference>
<feature type="domain" description="CheC-like protein" evidence="2">
    <location>
        <begin position="6"/>
        <end position="39"/>
    </location>
</feature>
<dbReference type="InterPro" id="IPR028976">
    <property type="entry name" value="CheC-like_sf"/>
</dbReference>
<dbReference type="Proteomes" id="UP000663722">
    <property type="component" value="Chromosome"/>
</dbReference>
<sequence length="203" mass="23005">MYDDNLDIVREVINIGIGEAADALSRLVNTRVIIKTPDICIMNAADVHDYIRKEMTSLSVYISQNFKEMIKGKTILFYTKECAVSLLNAICGQTMKTSSLTESGIATLNEIGNNIMVTCMSEISNQIDARIWFDLPEVTVEISENYFQNLLNDLKELDKAIVIKSEMRIKEKDIQGYLFILLSFEDFNLLIQGLWKKINTASS</sequence>
<dbReference type="GO" id="GO:0006935">
    <property type="term" value="P:chemotaxis"/>
    <property type="evidence" value="ECO:0007669"/>
    <property type="project" value="UniProtKB-KW"/>
</dbReference>